<keyword evidence="2" id="KW-1185">Reference proteome</keyword>
<gene>
    <name evidence="1" type="ORF">GCM10022223_31350</name>
</gene>
<protein>
    <submittedName>
        <fullName evidence="1">Uncharacterized protein</fullName>
    </submittedName>
</protein>
<organism evidence="1 2">
    <name type="scientific">Kineosporia mesophila</name>
    <dbReference type="NCBI Taxonomy" id="566012"/>
    <lineage>
        <taxon>Bacteria</taxon>
        <taxon>Bacillati</taxon>
        <taxon>Actinomycetota</taxon>
        <taxon>Actinomycetes</taxon>
        <taxon>Kineosporiales</taxon>
        <taxon>Kineosporiaceae</taxon>
        <taxon>Kineosporia</taxon>
    </lineage>
</organism>
<dbReference type="Proteomes" id="UP001501074">
    <property type="component" value="Unassembled WGS sequence"/>
</dbReference>
<accession>A0ABP6ZNT6</accession>
<reference evidence="2" key="1">
    <citation type="journal article" date="2019" name="Int. J. Syst. Evol. Microbiol.">
        <title>The Global Catalogue of Microorganisms (GCM) 10K type strain sequencing project: providing services to taxonomists for standard genome sequencing and annotation.</title>
        <authorList>
            <consortium name="The Broad Institute Genomics Platform"/>
            <consortium name="The Broad Institute Genome Sequencing Center for Infectious Disease"/>
            <person name="Wu L."/>
            <person name="Ma J."/>
        </authorList>
    </citation>
    <scope>NUCLEOTIDE SEQUENCE [LARGE SCALE GENOMIC DNA]</scope>
    <source>
        <strain evidence="2">JCM 16902</strain>
    </source>
</reference>
<dbReference type="EMBL" id="BAAAZO010000004">
    <property type="protein sequence ID" value="GAA3612927.1"/>
    <property type="molecule type" value="Genomic_DNA"/>
</dbReference>
<name>A0ABP6ZNT6_9ACTN</name>
<sequence>MIETERAERSLNVTRRASGALLGETSEALQEAAGNLLDKAVARLEEGDEVRARALVERALHLPYDEFEEIRPAVWWLELEVSTQFSDEVELAAEGDSGWLARAEILLSEISDPVVAAVVRAALNDIASEFRLPRREDRWLHRLIAGEPFGREPLSEIDDFEELTVAVLGVLRVLNRQAELFAEG</sequence>
<evidence type="ECO:0000313" key="2">
    <source>
        <dbReference type="Proteomes" id="UP001501074"/>
    </source>
</evidence>
<comment type="caution">
    <text evidence="1">The sequence shown here is derived from an EMBL/GenBank/DDBJ whole genome shotgun (WGS) entry which is preliminary data.</text>
</comment>
<evidence type="ECO:0000313" key="1">
    <source>
        <dbReference type="EMBL" id="GAA3612927.1"/>
    </source>
</evidence>
<proteinExistence type="predicted"/>
<dbReference type="RefSeq" id="WP_231481991.1">
    <property type="nucleotide sequence ID" value="NZ_BAAAZO010000004.1"/>
</dbReference>